<protein>
    <submittedName>
        <fullName evidence="2">Uncharacterized protein</fullName>
    </submittedName>
</protein>
<evidence type="ECO:0000256" key="1">
    <source>
        <dbReference type="SAM" id="Phobius"/>
    </source>
</evidence>
<dbReference type="EMBL" id="CP017904">
    <property type="protein sequence ID" value="ARP21641.1"/>
    <property type="molecule type" value="Genomic_DNA"/>
</dbReference>
<gene>
    <name evidence="2" type="ORF">K05K4_49320</name>
</gene>
<proteinExistence type="predicted"/>
<accession>A0A1W6TL48</accession>
<feature type="transmembrane region" description="Helical" evidence="1">
    <location>
        <begin position="51"/>
        <end position="71"/>
    </location>
</feature>
<geneLocation type="plasmid" evidence="2">
    <name>pL289</name>
</geneLocation>
<organism evidence="2">
    <name type="scientific">Vibrio alginolyticus</name>
    <dbReference type="NCBI Taxonomy" id="663"/>
    <lineage>
        <taxon>Bacteria</taxon>
        <taxon>Pseudomonadati</taxon>
        <taxon>Pseudomonadota</taxon>
        <taxon>Gammaproteobacteria</taxon>
        <taxon>Vibrionales</taxon>
        <taxon>Vibrionaceae</taxon>
        <taxon>Vibrio</taxon>
    </lineage>
</organism>
<dbReference type="AlphaFoldDB" id="A0A1W6TL48"/>
<keyword evidence="1" id="KW-1133">Transmembrane helix</keyword>
<keyword evidence="2" id="KW-0614">Plasmid</keyword>
<feature type="transmembrane region" description="Helical" evidence="1">
    <location>
        <begin position="77"/>
        <end position="101"/>
    </location>
</feature>
<reference evidence="2" key="1">
    <citation type="submission" date="2016-10" db="EMBL/GenBank/DDBJ databases">
        <title>The High Quality Genome of Vibrio alginolyticus K01M1.</title>
        <authorList>
            <person name="Wendling C."/>
            <person name="Chibani C.M."/>
            <person name="Hertel R."/>
            <person name="Sproer C."/>
            <person name="Bunk B."/>
            <person name="Overmann J."/>
            <person name="Roth O."/>
            <person name="Liesegang H."/>
        </authorList>
    </citation>
    <scope>NUCLEOTIDE SEQUENCE</scope>
    <source>
        <strain evidence="2">K05K4</strain>
        <plasmid evidence="2">pL289</plasmid>
    </source>
</reference>
<name>A0A1W6TL48_VIBAL</name>
<dbReference type="RefSeq" id="WP_025767329.1">
    <property type="nucleotide sequence ID" value="NZ_CP017893.1"/>
</dbReference>
<keyword evidence="1" id="KW-0812">Transmembrane</keyword>
<sequence length="108" mass="12696">MKPRLYSPMRNLFVAIFASSYKRDPNLSNLENQRHLSNHVRKMIRYEQFKALFAVPLLLVLLISMHSTGLLDQPHFLILGFSWLSYAVLLTYLWIFTVCVLRKLNLVT</sequence>
<evidence type="ECO:0000313" key="2">
    <source>
        <dbReference type="EMBL" id="ARP21641.1"/>
    </source>
</evidence>
<keyword evidence="1" id="KW-0472">Membrane</keyword>